<dbReference type="EMBL" id="JAKLWS010000014">
    <property type="protein sequence ID" value="MCG2589267.1"/>
    <property type="molecule type" value="Genomic_DNA"/>
</dbReference>
<evidence type="ECO:0000256" key="4">
    <source>
        <dbReference type="ARBA" id="ARBA00022827"/>
    </source>
</evidence>
<dbReference type="PANTHER" id="PTHR43014">
    <property type="entry name" value="MERCURIC REDUCTASE"/>
    <property type="match status" value="1"/>
</dbReference>
<dbReference type="InterPro" id="IPR016156">
    <property type="entry name" value="FAD/NAD-linked_Rdtase_dimer_sf"/>
</dbReference>
<evidence type="ECO:0000259" key="5">
    <source>
        <dbReference type="Pfam" id="PF02852"/>
    </source>
</evidence>
<dbReference type="PANTHER" id="PTHR43014:SF2">
    <property type="entry name" value="MERCURIC REDUCTASE"/>
    <property type="match status" value="1"/>
</dbReference>
<dbReference type="InterPro" id="IPR023753">
    <property type="entry name" value="FAD/NAD-binding_dom"/>
</dbReference>
<organism evidence="7 8">
    <name type="scientific">Rhodohalobacter sulfatireducens</name>
    <dbReference type="NCBI Taxonomy" id="2911366"/>
    <lineage>
        <taxon>Bacteria</taxon>
        <taxon>Pseudomonadati</taxon>
        <taxon>Balneolota</taxon>
        <taxon>Balneolia</taxon>
        <taxon>Balneolales</taxon>
        <taxon>Balneolaceae</taxon>
        <taxon>Rhodohalobacter</taxon>
    </lineage>
</organism>
<keyword evidence="3" id="KW-0285">Flavoprotein</keyword>
<dbReference type="PIRSF" id="PIRSF000350">
    <property type="entry name" value="Mercury_reductase_MerA"/>
    <property type="match status" value="1"/>
</dbReference>
<dbReference type="SUPFAM" id="SSF51905">
    <property type="entry name" value="FAD/NAD(P)-binding domain"/>
    <property type="match status" value="1"/>
</dbReference>
<keyword evidence="8" id="KW-1185">Reference proteome</keyword>
<evidence type="ECO:0000256" key="3">
    <source>
        <dbReference type="ARBA" id="ARBA00022630"/>
    </source>
</evidence>
<evidence type="ECO:0000256" key="2">
    <source>
        <dbReference type="ARBA" id="ARBA00007532"/>
    </source>
</evidence>
<dbReference type="Gene3D" id="3.30.390.30">
    <property type="match status" value="1"/>
</dbReference>
<feature type="domain" description="Pyridine nucleotide-disulphide oxidoreductase dimerisation" evidence="5">
    <location>
        <begin position="343"/>
        <end position="445"/>
    </location>
</feature>
<evidence type="ECO:0000256" key="1">
    <source>
        <dbReference type="ARBA" id="ARBA00001974"/>
    </source>
</evidence>
<accession>A0ABS9KEN9</accession>
<dbReference type="InterPro" id="IPR001100">
    <property type="entry name" value="Pyr_nuc-diS_OxRdtase"/>
</dbReference>
<proteinExistence type="inferred from homology"/>
<reference evidence="7" key="1">
    <citation type="submission" date="2022-01" db="EMBL/GenBank/DDBJ databases">
        <authorList>
            <person name="Wang Y."/>
        </authorList>
    </citation>
    <scope>NUCLEOTIDE SEQUENCE</scope>
    <source>
        <strain evidence="7">WB101</strain>
    </source>
</reference>
<comment type="cofactor">
    <cofactor evidence="1">
        <name>FAD</name>
        <dbReference type="ChEBI" id="CHEBI:57692"/>
    </cofactor>
</comment>
<dbReference type="Pfam" id="PF02852">
    <property type="entry name" value="Pyr_redox_dim"/>
    <property type="match status" value="1"/>
</dbReference>
<evidence type="ECO:0000313" key="7">
    <source>
        <dbReference type="EMBL" id="MCG2589267.1"/>
    </source>
</evidence>
<dbReference type="SUPFAM" id="SSF55424">
    <property type="entry name" value="FAD/NAD-linked reductases, dimerisation (C-terminal) domain"/>
    <property type="match status" value="1"/>
</dbReference>
<feature type="domain" description="FAD/NAD(P)-binding" evidence="6">
    <location>
        <begin position="5"/>
        <end position="317"/>
    </location>
</feature>
<reference evidence="7" key="2">
    <citation type="submission" date="2024-05" db="EMBL/GenBank/DDBJ databases">
        <title>Rhodohalobacter halophilus gen. nov., sp. nov., a moderately halophilic member of the family Balneolaceae.</title>
        <authorList>
            <person name="Xia J."/>
        </authorList>
    </citation>
    <scope>NUCLEOTIDE SEQUENCE</scope>
    <source>
        <strain evidence="7">WB101</strain>
    </source>
</reference>
<dbReference type="Pfam" id="PF07992">
    <property type="entry name" value="Pyr_redox_2"/>
    <property type="match status" value="1"/>
</dbReference>
<evidence type="ECO:0000259" key="6">
    <source>
        <dbReference type="Pfam" id="PF07992"/>
    </source>
</evidence>
<dbReference type="InterPro" id="IPR004099">
    <property type="entry name" value="Pyr_nucl-diS_OxRdtase_dimer"/>
</dbReference>
<gene>
    <name evidence="7" type="ORF">L6773_11875</name>
</gene>
<sequence length="456" mass="50239">METFDAIIIGTGQAGPSLAARCASEGLKTAVIEKDKFGGTCVNTGCTPTKAMVASAKAAHMARRGDDFGVEISGDIQVDMKKVKARKDKLVENSTNGVENWLRETENLTVMEGHAKFIDNHIVEVGGRKLTAEKIFINTGARPFVPPALNHVDYMTNKEILDLEEVPEHLVIIGGSYIGLEFGQMFRRFGSEVTIVEQGDRVISRETPETSKILQNILEEEGINFRLKAKCISAVQTEDQMTVSVDCESGSPQISGTHLLVATGRRPNSDNLGLEHTEIEASDRGYIQTNDYLQTTVDGFWALGDVNGKGAFTHTAYNDFEIVAANLFDNDPRKVSDRILNYALYTDPSLSHIGMYEHEARGSDKNILIGYREMTRIARAKERGETKGFIKILVDADTERILGATILGVDGDEIIHSLLDVMYADKPYTVISRAVHIHPTISELIPTILQNLEPLE</sequence>
<keyword evidence="4" id="KW-0274">FAD</keyword>
<dbReference type="PRINTS" id="PR00411">
    <property type="entry name" value="PNDRDTASEI"/>
</dbReference>
<dbReference type="NCBIfam" id="NF004992">
    <property type="entry name" value="PRK06370.1-4"/>
    <property type="match status" value="1"/>
</dbReference>
<evidence type="ECO:0000313" key="8">
    <source>
        <dbReference type="Proteomes" id="UP001165366"/>
    </source>
</evidence>
<dbReference type="PRINTS" id="PR00368">
    <property type="entry name" value="FADPNR"/>
</dbReference>
<comment type="caution">
    <text evidence="7">The sequence shown here is derived from an EMBL/GenBank/DDBJ whole genome shotgun (WGS) entry which is preliminary data.</text>
</comment>
<protein>
    <submittedName>
        <fullName evidence="7">FAD-containing oxidoreductase</fullName>
    </submittedName>
</protein>
<dbReference type="InterPro" id="IPR036188">
    <property type="entry name" value="FAD/NAD-bd_sf"/>
</dbReference>
<dbReference type="Gene3D" id="3.50.50.60">
    <property type="entry name" value="FAD/NAD(P)-binding domain"/>
    <property type="match status" value="2"/>
</dbReference>
<dbReference type="Proteomes" id="UP001165366">
    <property type="component" value="Unassembled WGS sequence"/>
</dbReference>
<name>A0ABS9KEN9_9BACT</name>
<dbReference type="RefSeq" id="WP_237854630.1">
    <property type="nucleotide sequence ID" value="NZ_JAKLWS010000014.1"/>
</dbReference>
<comment type="similarity">
    <text evidence="2">Belongs to the class-I pyridine nucleotide-disulfide oxidoreductase family.</text>
</comment>